<dbReference type="GO" id="GO:0019464">
    <property type="term" value="P:glycine decarboxylation via glycine cleavage system"/>
    <property type="evidence" value="ECO:0007669"/>
    <property type="project" value="UniProtKB-UniRule"/>
</dbReference>
<dbReference type="InterPro" id="IPR011053">
    <property type="entry name" value="Single_hybrid_motif"/>
</dbReference>
<evidence type="ECO:0000313" key="8">
    <source>
        <dbReference type="Proteomes" id="UP000094893"/>
    </source>
</evidence>
<dbReference type="OrthoDB" id="5293986at2"/>
<dbReference type="GeneID" id="60695403"/>
<proteinExistence type="inferred from homology"/>
<dbReference type="AlphaFoldDB" id="A0A1C2IWN8"/>
<evidence type="ECO:0000259" key="5">
    <source>
        <dbReference type="PROSITE" id="PS50968"/>
    </source>
</evidence>
<dbReference type="Gene3D" id="2.40.50.100">
    <property type="match status" value="1"/>
</dbReference>
<accession>A0A1C2IWN8</accession>
<keyword evidence="2 3" id="KW-0450">Lipoyl</keyword>
<dbReference type="PROSITE" id="PS50968">
    <property type="entry name" value="BIOTINYL_LIPOYL"/>
    <property type="match status" value="1"/>
</dbReference>
<comment type="cofactor">
    <cofactor evidence="3">
        <name>(R)-lipoate</name>
        <dbReference type="ChEBI" id="CHEBI:83088"/>
    </cofactor>
    <text evidence="3">Binds 1 lipoyl cofactor covalently.</text>
</comment>
<dbReference type="RefSeq" id="WP_010639751.1">
    <property type="nucleotide sequence ID" value="NZ_JAAOMO010000167.1"/>
</dbReference>
<evidence type="ECO:0000256" key="4">
    <source>
        <dbReference type="PIRSR" id="PIRSR617453-50"/>
    </source>
</evidence>
<dbReference type="NCBIfam" id="TIGR00527">
    <property type="entry name" value="gcvH"/>
    <property type="match status" value="1"/>
</dbReference>
<dbReference type="GO" id="GO:0005960">
    <property type="term" value="C:glycine cleavage complex"/>
    <property type="evidence" value="ECO:0007669"/>
    <property type="project" value="InterPro"/>
</dbReference>
<feature type="modified residue" description="N6-lipoyllysine" evidence="3 4">
    <location>
        <position position="65"/>
    </location>
</feature>
<gene>
    <name evidence="3" type="primary">gcvH</name>
    <name evidence="6" type="ORF">A6M23_20940</name>
    <name evidence="7" type="ORF">A6P07_08035</name>
</gene>
<dbReference type="EMBL" id="LWSA01000099">
    <property type="protein sequence ID" value="OCX73622.1"/>
    <property type="molecule type" value="Genomic_DNA"/>
</dbReference>
<dbReference type="Proteomes" id="UP000095008">
    <property type="component" value="Unassembled WGS sequence"/>
</dbReference>
<dbReference type="InterPro" id="IPR003016">
    <property type="entry name" value="2-oxoA_DH_lipoyl-BS"/>
</dbReference>
<dbReference type="GO" id="GO:0009249">
    <property type="term" value="P:protein lipoylation"/>
    <property type="evidence" value="ECO:0007669"/>
    <property type="project" value="TreeGrafter"/>
</dbReference>
<dbReference type="PROSITE" id="PS00189">
    <property type="entry name" value="LIPOYL"/>
    <property type="match status" value="1"/>
</dbReference>
<dbReference type="GO" id="GO:0005829">
    <property type="term" value="C:cytosol"/>
    <property type="evidence" value="ECO:0007669"/>
    <property type="project" value="TreeGrafter"/>
</dbReference>
<dbReference type="EMBL" id="LWRY01000318">
    <property type="protein sequence ID" value="OCX67432.1"/>
    <property type="molecule type" value="Genomic_DNA"/>
</dbReference>
<dbReference type="Pfam" id="PF01597">
    <property type="entry name" value="GCV_H"/>
    <property type="match status" value="1"/>
</dbReference>
<dbReference type="eggNOG" id="COG0509">
    <property type="taxonomic scope" value="Bacteria"/>
</dbReference>
<reference evidence="7 8" key="1">
    <citation type="journal article" date="2016" name="Int. J. Mol. Sci.">
        <title>Comparative genomics of the extreme acidophile Acidithiobacillus thiooxidans reveals intraspecific divergence and niche adaptation.</title>
        <authorList>
            <person name="Zhang X."/>
            <person name="Feng X."/>
            <person name="Tao J."/>
            <person name="Ma L."/>
            <person name="Xiao Y."/>
            <person name="Liang Y."/>
            <person name="Liu X."/>
            <person name="Yin H."/>
        </authorList>
    </citation>
    <scope>NUCLEOTIDE SEQUENCE [LARGE SCALE GENOMIC DNA]</scope>
    <source>
        <strain evidence="7 8">A02</strain>
        <strain evidence="6">DXS-W</strain>
    </source>
</reference>
<dbReference type="Proteomes" id="UP000094893">
    <property type="component" value="Unassembled WGS sequence"/>
</dbReference>
<dbReference type="PANTHER" id="PTHR11715">
    <property type="entry name" value="GLYCINE CLEAVAGE SYSTEM H PROTEIN"/>
    <property type="match status" value="1"/>
</dbReference>
<comment type="function">
    <text evidence="3">The glycine cleavage system catalyzes the degradation of glycine. The H protein shuttles the methylamine group of glycine from the P protein to the T protein.</text>
</comment>
<evidence type="ECO:0000256" key="1">
    <source>
        <dbReference type="ARBA" id="ARBA00009249"/>
    </source>
</evidence>
<evidence type="ECO:0000256" key="3">
    <source>
        <dbReference type="HAMAP-Rule" id="MF_00272"/>
    </source>
</evidence>
<evidence type="ECO:0000313" key="7">
    <source>
        <dbReference type="EMBL" id="OCX73622.1"/>
    </source>
</evidence>
<dbReference type="PANTHER" id="PTHR11715:SF3">
    <property type="entry name" value="GLYCINE CLEAVAGE SYSTEM H PROTEIN-RELATED"/>
    <property type="match status" value="1"/>
</dbReference>
<protein>
    <recommendedName>
        <fullName evidence="3">Glycine cleavage system H protein</fullName>
    </recommendedName>
</protein>
<dbReference type="InterPro" id="IPR017453">
    <property type="entry name" value="GCV_H_sub"/>
</dbReference>
<dbReference type="CDD" id="cd06848">
    <property type="entry name" value="GCS_H"/>
    <property type="match status" value="1"/>
</dbReference>
<comment type="similarity">
    <text evidence="1 3">Belongs to the GcvH family.</text>
</comment>
<dbReference type="NCBIfam" id="NF002270">
    <property type="entry name" value="PRK01202.1"/>
    <property type="match status" value="1"/>
</dbReference>
<organism evidence="7 8">
    <name type="scientific">Acidithiobacillus thiooxidans</name>
    <name type="common">Thiobacillus thiooxidans</name>
    <dbReference type="NCBI Taxonomy" id="930"/>
    <lineage>
        <taxon>Bacteria</taxon>
        <taxon>Pseudomonadati</taxon>
        <taxon>Pseudomonadota</taxon>
        <taxon>Acidithiobacillia</taxon>
        <taxon>Acidithiobacillales</taxon>
        <taxon>Acidithiobacillaceae</taxon>
        <taxon>Acidithiobacillus</taxon>
    </lineage>
</organism>
<comment type="caution">
    <text evidence="7">The sequence shown here is derived from an EMBL/GenBank/DDBJ whole genome shotgun (WGS) entry which is preliminary data.</text>
</comment>
<feature type="domain" description="Lipoyl-binding" evidence="5">
    <location>
        <begin position="24"/>
        <end position="106"/>
    </location>
</feature>
<name>A0A1C2IWN8_ACITH</name>
<dbReference type="HAMAP" id="MF_00272">
    <property type="entry name" value="GcvH"/>
    <property type="match status" value="1"/>
</dbReference>
<dbReference type="InterPro" id="IPR000089">
    <property type="entry name" value="Biotin_lipoyl"/>
</dbReference>
<keyword evidence="9" id="KW-1185">Reference proteome</keyword>
<sequence length="127" mass="13631">MSKIPQSLRYSDTHEWVEDLGDGRYRVGITDHAQALLGDLVYAEVPEVGKALQSGTVCGVLESVKAAADLYAPITGKVLERNEALNDSPQLLNEDPYGTGWIMVVAAESAAFAELMDATAYDTIAEA</sequence>
<dbReference type="InterPro" id="IPR002930">
    <property type="entry name" value="GCV_H"/>
</dbReference>
<dbReference type="STRING" id="930.GCA_002079865_03110"/>
<comment type="subunit">
    <text evidence="3">The glycine cleavage system is composed of four proteins: P, T, L and H.</text>
</comment>
<evidence type="ECO:0000313" key="9">
    <source>
        <dbReference type="Proteomes" id="UP000095008"/>
    </source>
</evidence>
<dbReference type="SUPFAM" id="SSF51230">
    <property type="entry name" value="Single hybrid motif"/>
    <property type="match status" value="1"/>
</dbReference>
<evidence type="ECO:0000256" key="2">
    <source>
        <dbReference type="ARBA" id="ARBA00022823"/>
    </source>
</evidence>
<dbReference type="InterPro" id="IPR033753">
    <property type="entry name" value="GCV_H/Fam206"/>
</dbReference>
<evidence type="ECO:0000313" key="6">
    <source>
        <dbReference type="EMBL" id="OCX67432.1"/>
    </source>
</evidence>